<keyword evidence="3 8" id="KW-0369">Histidine metabolism</keyword>
<evidence type="ECO:0000256" key="1">
    <source>
        <dbReference type="ARBA" id="ARBA00005113"/>
    </source>
</evidence>
<organism evidence="10 11">
    <name type="scientific">Tamaricihabitans halophyticus</name>
    <dbReference type="NCBI Taxonomy" id="1262583"/>
    <lineage>
        <taxon>Bacteria</taxon>
        <taxon>Bacillati</taxon>
        <taxon>Actinomycetota</taxon>
        <taxon>Actinomycetes</taxon>
        <taxon>Pseudonocardiales</taxon>
        <taxon>Pseudonocardiaceae</taxon>
        <taxon>Tamaricihabitans</taxon>
    </lineage>
</organism>
<dbReference type="FunFam" id="1.10.275.10:FF:000005">
    <property type="entry name" value="Histidine ammonia-lyase"/>
    <property type="match status" value="1"/>
</dbReference>
<dbReference type="NCBIfam" id="NF006871">
    <property type="entry name" value="PRK09367.1"/>
    <property type="match status" value="1"/>
</dbReference>
<evidence type="ECO:0000256" key="3">
    <source>
        <dbReference type="ARBA" id="ARBA00022808"/>
    </source>
</evidence>
<dbReference type="OrthoDB" id="9806955at2"/>
<dbReference type="CDD" id="cd00332">
    <property type="entry name" value="PAL-HAL"/>
    <property type="match status" value="1"/>
</dbReference>
<evidence type="ECO:0000256" key="8">
    <source>
        <dbReference type="RuleBase" id="RU004479"/>
    </source>
</evidence>
<dbReference type="GO" id="GO:0019556">
    <property type="term" value="P:L-histidine catabolic process to glutamate and formamide"/>
    <property type="evidence" value="ECO:0007669"/>
    <property type="project" value="UniProtKB-UniPathway"/>
</dbReference>
<dbReference type="GO" id="GO:0004397">
    <property type="term" value="F:histidine ammonia-lyase activity"/>
    <property type="evidence" value="ECO:0007669"/>
    <property type="project" value="UniProtKB-UniRule"/>
</dbReference>
<comment type="pathway">
    <text evidence="1 8">Amino-acid degradation; L-histidine degradation into L-glutamate; N-formimidoyl-L-glutamate from L-histidine: step 1/3.</text>
</comment>
<dbReference type="RefSeq" id="WP_132877803.1">
    <property type="nucleotide sequence ID" value="NZ_SLXQ01000006.1"/>
</dbReference>
<dbReference type="GO" id="GO:0005737">
    <property type="term" value="C:cytoplasm"/>
    <property type="evidence" value="ECO:0007669"/>
    <property type="project" value="UniProtKB-SubCell"/>
</dbReference>
<evidence type="ECO:0000313" key="10">
    <source>
        <dbReference type="EMBL" id="TCP51935.1"/>
    </source>
</evidence>
<dbReference type="Proteomes" id="UP000294911">
    <property type="component" value="Unassembled WGS sequence"/>
</dbReference>
<gene>
    <name evidence="10" type="ORF">EV191_10699</name>
</gene>
<dbReference type="Gene3D" id="1.10.275.10">
    <property type="entry name" value="Fumarase/aspartase (N-terminal domain)"/>
    <property type="match status" value="1"/>
</dbReference>
<dbReference type="PANTHER" id="PTHR10362">
    <property type="entry name" value="HISTIDINE AMMONIA-LYASE"/>
    <property type="match status" value="1"/>
</dbReference>
<accession>A0A4R2QXQ5</accession>
<dbReference type="InterPro" id="IPR022313">
    <property type="entry name" value="Phe/His_NH3-lyase_AS"/>
</dbReference>
<evidence type="ECO:0000256" key="6">
    <source>
        <dbReference type="NCBIfam" id="TIGR01225"/>
    </source>
</evidence>
<keyword evidence="4 7" id="KW-0456">Lyase</keyword>
<evidence type="ECO:0000256" key="9">
    <source>
        <dbReference type="RuleBase" id="RU004480"/>
    </source>
</evidence>
<evidence type="ECO:0000256" key="4">
    <source>
        <dbReference type="ARBA" id="ARBA00023239"/>
    </source>
</evidence>
<dbReference type="GO" id="GO:0019557">
    <property type="term" value="P:L-histidine catabolic process to glutamate and formate"/>
    <property type="evidence" value="ECO:0007669"/>
    <property type="project" value="UniProtKB-UniPathway"/>
</dbReference>
<dbReference type="EC" id="4.3.1.3" evidence="2 6"/>
<dbReference type="PROSITE" id="PS00488">
    <property type="entry name" value="PAL_HISTIDASE"/>
    <property type="match status" value="1"/>
</dbReference>
<dbReference type="InterPro" id="IPR024083">
    <property type="entry name" value="Fumarase/histidase_N"/>
</dbReference>
<dbReference type="InterPro" id="IPR005921">
    <property type="entry name" value="HutH"/>
</dbReference>
<evidence type="ECO:0000256" key="5">
    <source>
        <dbReference type="ARBA" id="ARBA00049269"/>
    </source>
</evidence>
<name>A0A4R2QXQ5_9PSEU</name>
<dbReference type="Pfam" id="PF00221">
    <property type="entry name" value="Lyase_aromatic"/>
    <property type="match status" value="1"/>
</dbReference>
<dbReference type="InterPro" id="IPR008948">
    <property type="entry name" value="L-Aspartase-like"/>
</dbReference>
<keyword evidence="11" id="KW-1185">Reference proteome</keyword>
<evidence type="ECO:0000256" key="2">
    <source>
        <dbReference type="ARBA" id="ARBA00012994"/>
    </source>
</evidence>
<evidence type="ECO:0000256" key="7">
    <source>
        <dbReference type="RuleBase" id="RU003954"/>
    </source>
</evidence>
<proteinExistence type="inferred from homology"/>
<dbReference type="Gene3D" id="1.20.200.10">
    <property type="entry name" value="Fumarase/aspartase (Central domain)"/>
    <property type="match status" value="1"/>
</dbReference>
<comment type="similarity">
    <text evidence="7">Belongs to the PAL/histidase family.</text>
</comment>
<comment type="caution">
    <text evidence="10">The sequence shown here is derived from an EMBL/GenBank/DDBJ whole genome shotgun (WGS) entry which is preliminary data.</text>
</comment>
<dbReference type="InterPro" id="IPR001106">
    <property type="entry name" value="Aromatic_Lyase"/>
</dbReference>
<sequence length="508" mass="52705">MADPIVVGVDPLANGDIAAVARGGAAVELSTAARMAIRAARTQVDKLASADSPTYGVSTGFGALATRHIPADRRTELQHALIRSHAAGAGEPVEREVVRAQMLLRLRTMSSGRTGVRESCADTLAGMLNAGITPVVAEYGSLGCSGDLAPLSAVALAMTGEGEVHDANGALVPAADALRAAGIEPLLLSEKEGLALINGTDGMLGMLLLALDDLRELLDLVDLTAAMSVEALLATDRVFAAELQQLRPHPGQVIAAERMRKFLVDSPIVASHRGPDCNRVQDAYSLRCAPQVHGAARDTVAHAASVATIELESIIDNPVVLDDGRVESNGNFHGAPLGYVLDFLAIPVADVASMAERRTDRMLDTARSQGLPPFLAADAGVDSGYMIAHYTQAAVVAELKRLAVPASTDSIPTSAMQEDHVSMGWAAARKLRKAVDGLSTVLAIELLTAARALDLRAPLKPAPATGAAVAALRAQVGGPGPDRHLAPEIAAARALIRDGALRASYTLS</sequence>
<dbReference type="SUPFAM" id="SSF48557">
    <property type="entry name" value="L-aspartase-like"/>
    <property type="match status" value="1"/>
</dbReference>
<reference evidence="10 11" key="1">
    <citation type="submission" date="2019-03" db="EMBL/GenBank/DDBJ databases">
        <title>Genomic Encyclopedia of Type Strains, Phase IV (KMG-IV): sequencing the most valuable type-strain genomes for metagenomic binning, comparative biology and taxonomic classification.</title>
        <authorList>
            <person name="Goeker M."/>
        </authorList>
    </citation>
    <scope>NUCLEOTIDE SEQUENCE [LARGE SCALE GENOMIC DNA]</scope>
    <source>
        <strain evidence="10 11">DSM 45765</strain>
    </source>
</reference>
<dbReference type="UniPathway" id="UPA00379">
    <property type="reaction ID" value="UER00549"/>
</dbReference>
<comment type="subcellular location">
    <subcellularLocation>
        <location evidence="9">Cytoplasm</location>
    </subcellularLocation>
</comment>
<dbReference type="NCBIfam" id="TIGR01225">
    <property type="entry name" value="hutH"/>
    <property type="match status" value="1"/>
</dbReference>
<protein>
    <recommendedName>
        <fullName evidence="2 6">Histidine ammonia-lyase</fullName>
        <ecNumber evidence="2 6">4.3.1.3</ecNumber>
    </recommendedName>
</protein>
<dbReference type="EMBL" id="SLXQ01000006">
    <property type="protein sequence ID" value="TCP51935.1"/>
    <property type="molecule type" value="Genomic_DNA"/>
</dbReference>
<dbReference type="AlphaFoldDB" id="A0A4R2QXQ5"/>
<evidence type="ECO:0000313" key="11">
    <source>
        <dbReference type="Proteomes" id="UP000294911"/>
    </source>
</evidence>
<comment type="catalytic activity">
    <reaction evidence="5 8">
        <text>L-histidine = trans-urocanate + NH4(+)</text>
        <dbReference type="Rhea" id="RHEA:21232"/>
        <dbReference type="ChEBI" id="CHEBI:17771"/>
        <dbReference type="ChEBI" id="CHEBI:28938"/>
        <dbReference type="ChEBI" id="CHEBI:57595"/>
        <dbReference type="EC" id="4.3.1.3"/>
    </reaction>
</comment>